<dbReference type="AlphaFoldDB" id="A0A0F9QZN5"/>
<sequence>PDIGDVNKIFEYGDDRYFICELSRDVKKLKIIRNVRNLQYGYRGRKIILKTLQLKLGDLIARLKPIFSLKV</sequence>
<protein>
    <submittedName>
        <fullName evidence="1">Uncharacterized protein</fullName>
    </submittedName>
</protein>
<gene>
    <name evidence="1" type="ORF">LCGC14_0713970</name>
</gene>
<feature type="non-terminal residue" evidence="1">
    <location>
        <position position="1"/>
    </location>
</feature>
<dbReference type="EMBL" id="LAZR01001586">
    <property type="protein sequence ID" value="KKN42362.1"/>
    <property type="molecule type" value="Genomic_DNA"/>
</dbReference>
<proteinExistence type="predicted"/>
<reference evidence="1" key="1">
    <citation type="journal article" date="2015" name="Nature">
        <title>Complex archaea that bridge the gap between prokaryotes and eukaryotes.</title>
        <authorList>
            <person name="Spang A."/>
            <person name="Saw J.H."/>
            <person name="Jorgensen S.L."/>
            <person name="Zaremba-Niedzwiedzka K."/>
            <person name="Martijn J."/>
            <person name="Lind A.E."/>
            <person name="van Eijk R."/>
            <person name="Schleper C."/>
            <person name="Guy L."/>
            <person name="Ettema T.J."/>
        </authorList>
    </citation>
    <scope>NUCLEOTIDE SEQUENCE</scope>
</reference>
<name>A0A0F9QZN5_9ZZZZ</name>
<comment type="caution">
    <text evidence="1">The sequence shown here is derived from an EMBL/GenBank/DDBJ whole genome shotgun (WGS) entry which is preliminary data.</text>
</comment>
<evidence type="ECO:0000313" key="1">
    <source>
        <dbReference type="EMBL" id="KKN42362.1"/>
    </source>
</evidence>
<organism evidence="1">
    <name type="scientific">marine sediment metagenome</name>
    <dbReference type="NCBI Taxonomy" id="412755"/>
    <lineage>
        <taxon>unclassified sequences</taxon>
        <taxon>metagenomes</taxon>
        <taxon>ecological metagenomes</taxon>
    </lineage>
</organism>
<accession>A0A0F9QZN5</accession>